<proteinExistence type="predicted"/>
<dbReference type="SMART" id="SM00530">
    <property type="entry name" value="HTH_XRE"/>
    <property type="match status" value="1"/>
</dbReference>
<protein>
    <submittedName>
        <fullName evidence="2">Transcriptional regulator</fullName>
    </submittedName>
</protein>
<dbReference type="Proteomes" id="UP000182660">
    <property type="component" value="Unassembled WGS sequence"/>
</dbReference>
<dbReference type="Gene3D" id="1.10.260.40">
    <property type="entry name" value="lambda repressor-like DNA-binding domains"/>
    <property type="match status" value="1"/>
</dbReference>
<name>A0ABY1HDS6_9GAMM</name>
<evidence type="ECO:0000313" key="3">
    <source>
        <dbReference type="Proteomes" id="UP000182660"/>
    </source>
</evidence>
<feature type="domain" description="HTH cro/C1-type" evidence="1">
    <location>
        <begin position="15"/>
        <end position="69"/>
    </location>
</feature>
<keyword evidence="3" id="KW-1185">Reference proteome</keyword>
<evidence type="ECO:0000313" key="2">
    <source>
        <dbReference type="EMBL" id="SGY93125.1"/>
    </source>
</evidence>
<dbReference type="RefSeq" id="WP_075499495.1">
    <property type="nucleotide sequence ID" value="NZ_CAWRCN010000103.1"/>
</dbReference>
<comment type="caution">
    <text evidence="2">The sequence shown here is derived from an EMBL/GenBank/DDBJ whole genome shotgun (WGS) entry which is preliminary data.</text>
</comment>
<gene>
    <name evidence="2" type="ORF">MT2528_2514</name>
</gene>
<dbReference type="Pfam" id="PF01381">
    <property type="entry name" value="HTH_3"/>
    <property type="match status" value="1"/>
</dbReference>
<sequence length="71" mass="8120">MIIQEEVNLLISKNIRKLRIENGDSLQSLGELLGVSNQQISKMELGKTRIFAAQLAVLADYYKIDISFFYQ</sequence>
<dbReference type="PROSITE" id="PS50943">
    <property type="entry name" value="HTH_CROC1"/>
    <property type="match status" value="1"/>
</dbReference>
<dbReference type="InterPro" id="IPR010982">
    <property type="entry name" value="Lambda_DNA-bd_dom_sf"/>
</dbReference>
<accession>A0ABY1HDS6</accession>
<dbReference type="InterPro" id="IPR001387">
    <property type="entry name" value="Cro/C1-type_HTH"/>
</dbReference>
<organism evidence="2 3">
    <name type="scientific">Moritella viscosa</name>
    <dbReference type="NCBI Taxonomy" id="80854"/>
    <lineage>
        <taxon>Bacteria</taxon>
        <taxon>Pseudomonadati</taxon>
        <taxon>Pseudomonadota</taxon>
        <taxon>Gammaproteobacteria</taxon>
        <taxon>Alteromonadales</taxon>
        <taxon>Moritellaceae</taxon>
        <taxon>Moritella</taxon>
    </lineage>
</organism>
<reference evidence="2 3" key="1">
    <citation type="submission" date="2016-11" db="EMBL/GenBank/DDBJ databases">
        <authorList>
            <person name="Klemetsen T."/>
        </authorList>
    </citation>
    <scope>NUCLEOTIDE SEQUENCE [LARGE SCALE GENOMIC DNA]</scope>
    <source>
        <strain evidence="2">MT 2528</strain>
    </source>
</reference>
<evidence type="ECO:0000259" key="1">
    <source>
        <dbReference type="PROSITE" id="PS50943"/>
    </source>
</evidence>
<dbReference type="CDD" id="cd00093">
    <property type="entry name" value="HTH_XRE"/>
    <property type="match status" value="1"/>
</dbReference>
<dbReference type="EMBL" id="FPLJ01000055">
    <property type="protein sequence ID" value="SGY93125.1"/>
    <property type="molecule type" value="Genomic_DNA"/>
</dbReference>
<dbReference type="SUPFAM" id="SSF47413">
    <property type="entry name" value="lambda repressor-like DNA-binding domains"/>
    <property type="match status" value="1"/>
</dbReference>